<keyword evidence="4 6" id="KW-0472">Membrane</keyword>
<feature type="transmembrane region" description="Helical" evidence="6">
    <location>
        <begin position="567"/>
        <end position="587"/>
    </location>
</feature>
<protein>
    <recommendedName>
        <fullName evidence="9">Major facilitator superfamily (MFS) profile domain-containing protein</fullName>
    </recommendedName>
</protein>
<evidence type="ECO:0000256" key="6">
    <source>
        <dbReference type="SAM" id="Phobius"/>
    </source>
</evidence>
<evidence type="ECO:0000256" key="2">
    <source>
        <dbReference type="ARBA" id="ARBA00022692"/>
    </source>
</evidence>
<keyword evidence="2 6" id="KW-0812">Transmembrane</keyword>
<organism evidence="7 8">
    <name type="scientific">Psilocybe cyanescens</name>
    <dbReference type="NCBI Taxonomy" id="93625"/>
    <lineage>
        <taxon>Eukaryota</taxon>
        <taxon>Fungi</taxon>
        <taxon>Dikarya</taxon>
        <taxon>Basidiomycota</taxon>
        <taxon>Agaricomycotina</taxon>
        <taxon>Agaricomycetes</taxon>
        <taxon>Agaricomycetidae</taxon>
        <taxon>Agaricales</taxon>
        <taxon>Agaricineae</taxon>
        <taxon>Strophariaceae</taxon>
        <taxon>Psilocybe</taxon>
    </lineage>
</organism>
<feature type="transmembrane region" description="Helical" evidence="6">
    <location>
        <begin position="369"/>
        <end position="388"/>
    </location>
</feature>
<feature type="transmembrane region" description="Helical" evidence="6">
    <location>
        <begin position="258"/>
        <end position="281"/>
    </location>
</feature>
<dbReference type="PANTHER" id="PTHR23502:SF22">
    <property type="entry name" value="MAJOR FACILITATOR SUPERFAMILY (MFS) PROFILE DOMAIN-CONTAINING PROTEIN"/>
    <property type="match status" value="1"/>
</dbReference>
<reference evidence="7 8" key="1">
    <citation type="journal article" date="2018" name="Evol. Lett.">
        <title>Horizontal gene cluster transfer increased hallucinogenic mushroom diversity.</title>
        <authorList>
            <person name="Reynolds H.T."/>
            <person name="Vijayakumar V."/>
            <person name="Gluck-Thaler E."/>
            <person name="Korotkin H.B."/>
            <person name="Matheny P.B."/>
            <person name="Slot J.C."/>
        </authorList>
    </citation>
    <scope>NUCLEOTIDE SEQUENCE [LARGE SCALE GENOMIC DNA]</scope>
    <source>
        <strain evidence="7 8">2631</strain>
    </source>
</reference>
<comment type="caution">
    <text evidence="7">The sequence shown here is derived from an EMBL/GenBank/DDBJ whole genome shotgun (WGS) entry which is preliminary data.</text>
</comment>
<feature type="compositionally biased region" description="Basic and acidic residues" evidence="5">
    <location>
        <begin position="1"/>
        <end position="12"/>
    </location>
</feature>
<dbReference type="InterPro" id="IPR036259">
    <property type="entry name" value="MFS_trans_sf"/>
</dbReference>
<feature type="transmembrane region" description="Helical" evidence="6">
    <location>
        <begin position="287"/>
        <end position="307"/>
    </location>
</feature>
<dbReference type="InterPro" id="IPR011701">
    <property type="entry name" value="MFS"/>
</dbReference>
<feature type="region of interest" description="Disordered" evidence="5">
    <location>
        <begin position="1"/>
        <end position="28"/>
    </location>
</feature>
<feature type="transmembrane region" description="Helical" evidence="6">
    <location>
        <begin position="205"/>
        <end position="223"/>
    </location>
</feature>
<dbReference type="SUPFAM" id="SSF103473">
    <property type="entry name" value="MFS general substrate transporter"/>
    <property type="match status" value="1"/>
</dbReference>
<evidence type="ECO:0000313" key="7">
    <source>
        <dbReference type="EMBL" id="PPQ93752.1"/>
    </source>
</evidence>
<dbReference type="Pfam" id="PF07690">
    <property type="entry name" value="MFS_1"/>
    <property type="match status" value="1"/>
</dbReference>
<keyword evidence="3 6" id="KW-1133">Transmembrane helix</keyword>
<name>A0A409XSF8_PSICY</name>
<feature type="transmembrane region" description="Helical" evidence="6">
    <location>
        <begin position="502"/>
        <end position="525"/>
    </location>
</feature>
<keyword evidence="8" id="KW-1185">Reference proteome</keyword>
<feature type="transmembrane region" description="Helical" evidence="6">
    <location>
        <begin position="229"/>
        <end position="246"/>
    </location>
</feature>
<evidence type="ECO:0000256" key="3">
    <source>
        <dbReference type="ARBA" id="ARBA00022989"/>
    </source>
</evidence>
<accession>A0A409XSF8</accession>
<proteinExistence type="predicted"/>
<sequence>MQDDAMKDDDPGRLSATGSEEKYSDSPEQINIFTIHEQHAGRLVLDPIEARKEFGDTVASKLKLTKDGKYVLWPQPTDDPEDPQNWSSRKKNLQLFIVILASIIPDFDNGIGIASLFPLSRQYHTTTGVINNISSNWSIFLVGQEISLPSVPPYAITCILVSRMGRYLLRYVNATIWTTCNPVLDTGVADLFVVEFSVDHQYRKLIALGLLVGATFAPTLKVFAAMRSLTAFFGTCPQVTGLYTITDLFPFHLQARKINLWALGIVLSPHLSPFLFGFLVARISWRWAYGVGCLYGLGVLLLIAFFLDESMYHRQSAPLASTPAVRRKGSIIQRVKDVVGITGIRAARADPPWSEICFAIIKIAWRPHLLLILFFEAFVFGFSIGINVHNQSSAYEINEEYLLTMPAIQVTITVFLQNPPPFGFGFSQTTVSAIYATPVVAVVIGELIGRYLNDWFMRREIKRNNGVFEAETRLWTVYIGVFFYICGFVILGAALQDHLSKPAIIIGWGIAQAAALVTTVATHIALTASLANTQGEISGLLNLARTLGGFSVAYYEVPWSRTRGALQTFGCEAAIVAGLFLLVVPFLQWKGRFLRVSHSTIRKMAYLTALESQDKFSTTS</sequence>
<dbReference type="InParanoid" id="A0A409XSF8"/>
<dbReference type="STRING" id="93625.A0A409XSF8"/>
<gene>
    <name evidence="7" type="ORF">CVT25_008132</name>
</gene>
<dbReference type="Gene3D" id="1.20.1250.20">
    <property type="entry name" value="MFS general substrate transporter like domains"/>
    <property type="match status" value="1"/>
</dbReference>
<feature type="transmembrane region" description="Helical" evidence="6">
    <location>
        <begin position="537"/>
        <end position="555"/>
    </location>
</feature>
<evidence type="ECO:0008006" key="9">
    <source>
        <dbReference type="Google" id="ProtNLM"/>
    </source>
</evidence>
<feature type="transmembrane region" description="Helical" evidence="6">
    <location>
        <begin position="474"/>
        <end position="496"/>
    </location>
</feature>
<feature type="transmembrane region" description="Helical" evidence="6">
    <location>
        <begin position="433"/>
        <end position="453"/>
    </location>
</feature>
<dbReference type="PANTHER" id="PTHR23502">
    <property type="entry name" value="MAJOR FACILITATOR SUPERFAMILY"/>
    <property type="match status" value="1"/>
</dbReference>
<dbReference type="EMBL" id="NHYD01000605">
    <property type="protein sequence ID" value="PPQ93752.1"/>
    <property type="molecule type" value="Genomic_DNA"/>
</dbReference>
<evidence type="ECO:0000313" key="8">
    <source>
        <dbReference type="Proteomes" id="UP000283269"/>
    </source>
</evidence>
<evidence type="ECO:0000256" key="5">
    <source>
        <dbReference type="SAM" id="MobiDB-lite"/>
    </source>
</evidence>
<dbReference type="AlphaFoldDB" id="A0A409XSF8"/>
<evidence type="ECO:0000256" key="4">
    <source>
        <dbReference type="ARBA" id="ARBA00023136"/>
    </source>
</evidence>
<dbReference type="GO" id="GO:0005886">
    <property type="term" value="C:plasma membrane"/>
    <property type="evidence" value="ECO:0007669"/>
    <property type="project" value="TreeGrafter"/>
</dbReference>
<comment type="subcellular location">
    <subcellularLocation>
        <location evidence="1">Membrane</location>
        <topology evidence="1">Multi-pass membrane protein</topology>
    </subcellularLocation>
</comment>
<dbReference type="OrthoDB" id="2533084at2759"/>
<evidence type="ECO:0000256" key="1">
    <source>
        <dbReference type="ARBA" id="ARBA00004141"/>
    </source>
</evidence>
<dbReference type="GO" id="GO:0022857">
    <property type="term" value="F:transmembrane transporter activity"/>
    <property type="evidence" value="ECO:0007669"/>
    <property type="project" value="InterPro"/>
</dbReference>
<dbReference type="Proteomes" id="UP000283269">
    <property type="component" value="Unassembled WGS sequence"/>
</dbReference>